<accession>A0A9W8XZY6</accession>
<proteinExistence type="predicted"/>
<feature type="compositionally biased region" description="Polar residues" evidence="1">
    <location>
        <begin position="157"/>
        <end position="171"/>
    </location>
</feature>
<feature type="compositionally biased region" description="Polar residues" evidence="1">
    <location>
        <begin position="39"/>
        <end position="48"/>
    </location>
</feature>
<comment type="caution">
    <text evidence="2">The sequence shown here is derived from an EMBL/GenBank/DDBJ whole genome shotgun (WGS) entry which is preliminary data.</text>
</comment>
<dbReference type="Proteomes" id="UP001140560">
    <property type="component" value="Unassembled WGS sequence"/>
</dbReference>
<feature type="compositionally biased region" description="Low complexity" evidence="1">
    <location>
        <begin position="54"/>
        <end position="69"/>
    </location>
</feature>
<dbReference type="OrthoDB" id="3795253at2759"/>
<evidence type="ECO:0000256" key="1">
    <source>
        <dbReference type="SAM" id="MobiDB-lite"/>
    </source>
</evidence>
<keyword evidence="3" id="KW-1185">Reference proteome</keyword>
<protein>
    <submittedName>
        <fullName evidence="2">Uncharacterized protein</fullName>
    </submittedName>
</protein>
<feature type="compositionally biased region" description="Polar residues" evidence="1">
    <location>
        <begin position="98"/>
        <end position="118"/>
    </location>
</feature>
<dbReference type="AlphaFoldDB" id="A0A9W8XZY6"/>
<evidence type="ECO:0000313" key="2">
    <source>
        <dbReference type="EMBL" id="KAJ4364383.1"/>
    </source>
</evidence>
<gene>
    <name evidence="2" type="ORF">N0V83_008976</name>
</gene>
<name>A0A9W8XZY6_9PLEO</name>
<feature type="compositionally biased region" description="Basic and acidic residues" evidence="1">
    <location>
        <begin position="173"/>
        <end position="203"/>
    </location>
</feature>
<organism evidence="2 3">
    <name type="scientific">Neocucurbitaria cava</name>
    <dbReference type="NCBI Taxonomy" id="798079"/>
    <lineage>
        <taxon>Eukaryota</taxon>
        <taxon>Fungi</taxon>
        <taxon>Dikarya</taxon>
        <taxon>Ascomycota</taxon>
        <taxon>Pezizomycotina</taxon>
        <taxon>Dothideomycetes</taxon>
        <taxon>Pleosporomycetidae</taxon>
        <taxon>Pleosporales</taxon>
        <taxon>Pleosporineae</taxon>
        <taxon>Cucurbitariaceae</taxon>
        <taxon>Neocucurbitaria</taxon>
    </lineage>
</organism>
<reference evidence="2" key="1">
    <citation type="submission" date="2022-10" db="EMBL/GenBank/DDBJ databases">
        <title>Tapping the CABI collections for fungal endophytes: first genome assemblies for Collariella, Neodidymelliopsis, Ascochyta clinopodiicola, Didymella pomorum, Didymosphaeria variabile, Neocosmospora piperis and Neocucurbitaria cava.</title>
        <authorList>
            <person name="Hill R."/>
        </authorList>
    </citation>
    <scope>NUCLEOTIDE SEQUENCE</scope>
    <source>
        <strain evidence="2">IMI 356814</strain>
    </source>
</reference>
<evidence type="ECO:0000313" key="3">
    <source>
        <dbReference type="Proteomes" id="UP001140560"/>
    </source>
</evidence>
<sequence>MSDQSSLLPPSDGSFGAFGPITPSGLTPNTRTEAEAALTHNSAAQTDSAAPDPTLLSGSDYGTSSDGTTEAQKAYRRPGVARTSSANYASALRRAQEASVSSNMSTDTTASDNITGATIASPPSSSSPFPPPGQGVVPLNYGVGASPTDPIKKTRSRGLSLSGLAQQQGWTEQEYKRIYSADLMEKPKDEAGYGTEAPKDQGR</sequence>
<dbReference type="EMBL" id="JAPEUY010000017">
    <property type="protein sequence ID" value="KAJ4364383.1"/>
    <property type="molecule type" value="Genomic_DNA"/>
</dbReference>
<feature type="region of interest" description="Disordered" evidence="1">
    <location>
        <begin position="1"/>
        <end position="203"/>
    </location>
</feature>